<dbReference type="RefSeq" id="WP_130630891.1">
    <property type="nucleotide sequence ID" value="NZ_CP036164.1"/>
</dbReference>
<dbReference type="EC" id="3.1.-.-" evidence="6"/>
<evidence type="ECO:0000313" key="8">
    <source>
        <dbReference type="EMBL" id="QBF47714.1"/>
    </source>
</evidence>
<dbReference type="GO" id="GO:0016787">
    <property type="term" value="F:hydrolase activity"/>
    <property type="evidence" value="ECO:0007669"/>
    <property type="project" value="UniProtKB-KW"/>
</dbReference>
<evidence type="ECO:0000256" key="2">
    <source>
        <dbReference type="ARBA" id="ARBA00022722"/>
    </source>
</evidence>
<name>A0A4P6MVB6_9MICO</name>
<dbReference type="InterPro" id="IPR029060">
    <property type="entry name" value="PIN-like_dom_sf"/>
</dbReference>
<protein>
    <recommendedName>
        <fullName evidence="6">Ribonuclease VapC</fullName>
        <shortName evidence="6">RNase VapC</shortName>
        <ecNumber evidence="6">3.1.-.-</ecNumber>
    </recommendedName>
    <alternativeName>
        <fullName evidence="6">Toxin VapC</fullName>
    </alternativeName>
</protein>
<keyword evidence="6" id="KW-0800">Toxin</keyword>
<dbReference type="InterPro" id="IPR022907">
    <property type="entry name" value="VapC_family"/>
</dbReference>
<dbReference type="KEGG" id="jli:EXU32_16580"/>
<dbReference type="Proteomes" id="UP000290408">
    <property type="component" value="Chromosome"/>
</dbReference>
<accession>A0A4P6MVB6</accession>
<keyword evidence="2 6" id="KW-0540">Nuclease</keyword>
<keyword evidence="4 6" id="KW-0378">Hydrolase</keyword>
<evidence type="ECO:0000256" key="4">
    <source>
        <dbReference type="ARBA" id="ARBA00022801"/>
    </source>
</evidence>
<reference evidence="8 9" key="1">
    <citation type="submission" date="2019-02" db="EMBL/GenBank/DDBJ databases">
        <title>Genomic data mining of an Antarctic deep-sea actinobacterium, Janibacterlimosus P3-3-X1.</title>
        <authorList>
            <person name="Liao L."/>
            <person name="Chen B."/>
        </authorList>
    </citation>
    <scope>NUCLEOTIDE SEQUENCE [LARGE SCALE GENOMIC DNA]</scope>
    <source>
        <strain evidence="8 9">P3-3-X1</strain>
    </source>
</reference>
<dbReference type="EMBL" id="CP036164">
    <property type="protein sequence ID" value="QBF47714.1"/>
    <property type="molecule type" value="Genomic_DNA"/>
</dbReference>
<feature type="domain" description="PIN" evidence="7">
    <location>
        <begin position="5"/>
        <end position="118"/>
    </location>
</feature>
<evidence type="ECO:0000259" key="7">
    <source>
        <dbReference type="Pfam" id="PF01850"/>
    </source>
</evidence>
<dbReference type="GO" id="GO:0000287">
    <property type="term" value="F:magnesium ion binding"/>
    <property type="evidence" value="ECO:0007669"/>
    <property type="project" value="UniProtKB-UniRule"/>
</dbReference>
<organism evidence="8 9">
    <name type="scientific">Janibacter limosus</name>
    <dbReference type="NCBI Taxonomy" id="53458"/>
    <lineage>
        <taxon>Bacteria</taxon>
        <taxon>Bacillati</taxon>
        <taxon>Actinomycetota</taxon>
        <taxon>Actinomycetes</taxon>
        <taxon>Micrococcales</taxon>
        <taxon>Intrasporangiaceae</taxon>
        <taxon>Janibacter</taxon>
    </lineage>
</organism>
<keyword evidence="5 6" id="KW-0460">Magnesium</keyword>
<dbReference type="GO" id="GO:0090729">
    <property type="term" value="F:toxin activity"/>
    <property type="evidence" value="ECO:0007669"/>
    <property type="project" value="UniProtKB-KW"/>
</dbReference>
<comment type="similarity">
    <text evidence="6">Belongs to the PINc/VapC protein family.</text>
</comment>
<evidence type="ECO:0000256" key="3">
    <source>
        <dbReference type="ARBA" id="ARBA00022723"/>
    </source>
</evidence>
<comment type="cofactor">
    <cofactor evidence="6">
        <name>Mg(2+)</name>
        <dbReference type="ChEBI" id="CHEBI:18420"/>
    </cofactor>
</comment>
<dbReference type="Pfam" id="PF01850">
    <property type="entry name" value="PIN"/>
    <property type="match status" value="1"/>
</dbReference>
<comment type="function">
    <text evidence="6">Toxic component of a toxin-antitoxin (TA) system. An RNase.</text>
</comment>
<dbReference type="OrthoDB" id="1525146at2"/>
<dbReference type="InterPro" id="IPR002716">
    <property type="entry name" value="PIN_dom"/>
</dbReference>
<evidence type="ECO:0000313" key="9">
    <source>
        <dbReference type="Proteomes" id="UP000290408"/>
    </source>
</evidence>
<evidence type="ECO:0000256" key="1">
    <source>
        <dbReference type="ARBA" id="ARBA00022649"/>
    </source>
</evidence>
<keyword evidence="9" id="KW-1185">Reference proteome</keyword>
<dbReference type="CDD" id="cd09874">
    <property type="entry name" value="PIN_MT3492-like"/>
    <property type="match status" value="1"/>
</dbReference>
<dbReference type="SUPFAM" id="SSF88723">
    <property type="entry name" value="PIN domain-like"/>
    <property type="match status" value="1"/>
</dbReference>
<sequence length="129" mass="14170">MSSWYLDTSAALKLVIDERESSVLVDHLDTETPDLVACLLLETELRRAAQRRGDLTQEMVTQLIERVNLFEVPTSLFREAGLLGGAHLRSLDALHLAAAIRIGADAIVTYDHRMAEASRDLGFAVIAPA</sequence>
<dbReference type="HAMAP" id="MF_00265">
    <property type="entry name" value="VapC_Nob1"/>
    <property type="match status" value="1"/>
</dbReference>
<evidence type="ECO:0000256" key="6">
    <source>
        <dbReference type="HAMAP-Rule" id="MF_00265"/>
    </source>
</evidence>
<feature type="binding site" evidence="6">
    <location>
        <position position="7"/>
    </location>
    <ligand>
        <name>Mg(2+)</name>
        <dbReference type="ChEBI" id="CHEBI:18420"/>
    </ligand>
</feature>
<feature type="binding site" evidence="6">
    <location>
        <position position="92"/>
    </location>
    <ligand>
        <name>Mg(2+)</name>
        <dbReference type="ChEBI" id="CHEBI:18420"/>
    </ligand>
</feature>
<dbReference type="Gene3D" id="3.40.50.1010">
    <property type="entry name" value="5'-nuclease"/>
    <property type="match status" value="1"/>
</dbReference>
<evidence type="ECO:0000256" key="5">
    <source>
        <dbReference type="ARBA" id="ARBA00022842"/>
    </source>
</evidence>
<keyword evidence="3 6" id="KW-0479">Metal-binding</keyword>
<gene>
    <name evidence="6" type="primary">vapC</name>
    <name evidence="8" type="ORF">EXU32_16580</name>
</gene>
<dbReference type="AlphaFoldDB" id="A0A4P6MVB6"/>
<dbReference type="GO" id="GO:0004540">
    <property type="term" value="F:RNA nuclease activity"/>
    <property type="evidence" value="ECO:0007669"/>
    <property type="project" value="InterPro"/>
</dbReference>
<proteinExistence type="inferred from homology"/>
<keyword evidence="1 6" id="KW-1277">Toxin-antitoxin system</keyword>